<reference evidence="2" key="1">
    <citation type="submission" date="2016-04" db="EMBL/GenBank/DDBJ databases">
        <authorList>
            <person name="Evans L.H."/>
            <person name="Alamgir A."/>
            <person name="Owens N."/>
            <person name="Weber N.D."/>
            <person name="Virtaneva K."/>
            <person name="Barbian K."/>
            <person name="Babar A."/>
            <person name="Rosenke K."/>
        </authorList>
    </citation>
    <scope>NUCLEOTIDE SEQUENCE</scope>
    <source>
        <strain evidence="2">86</strain>
    </source>
</reference>
<evidence type="ECO:0008006" key="3">
    <source>
        <dbReference type="Google" id="ProtNLM"/>
    </source>
</evidence>
<accession>A0A212JZ74</accession>
<dbReference type="AlphaFoldDB" id="A0A212JZ74"/>
<evidence type="ECO:0000256" key="1">
    <source>
        <dbReference type="SAM" id="MobiDB-lite"/>
    </source>
</evidence>
<protein>
    <recommendedName>
        <fullName evidence="3">Uracil-DNA glycosylase-like domain-containing protein</fullName>
    </recommendedName>
</protein>
<sequence length="286" mass="29350">MAVTPVSLGPSLRAWSLAGVTHILCDGPVDPVYLGGEGAAPARTAPRPPFQRPGQPSGAVPGQAPDAARAGQGMPPAAPAKDISGEASPGVKSTAGERPSAGPEAARAPRVPAGTALAFAPATGAPDDPAAWPDPWKGWFARITPAPVLWTYHELGADLTGIGRSAERSAFFKNLIGELGLPKGSSVFWPSAMPVAEGGEDAALQPHPAVFSAGLARLRPQVVIVFGEAAMADMGLAGRIRPFRQEMVEGKLLLCLPEIGALLQNQGQRASSVSLLRAVLLSVSYS</sequence>
<feature type="region of interest" description="Disordered" evidence="1">
    <location>
        <begin position="37"/>
        <end position="110"/>
    </location>
</feature>
<organism evidence="2">
    <name type="scientific">uncultured delta proteobacterium</name>
    <dbReference type="NCBI Taxonomy" id="34034"/>
    <lineage>
        <taxon>Bacteria</taxon>
        <taxon>Deltaproteobacteria</taxon>
        <taxon>environmental samples</taxon>
    </lineage>
</organism>
<name>A0A212JZ74_9DELT</name>
<proteinExistence type="predicted"/>
<evidence type="ECO:0000313" key="2">
    <source>
        <dbReference type="EMBL" id="SBW04723.1"/>
    </source>
</evidence>
<gene>
    <name evidence="2" type="ORF">KL86DPRO_20364</name>
</gene>
<dbReference type="EMBL" id="FLUQ01000002">
    <property type="protein sequence ID" value="SBW04723.1"/>
    <property type="molecule type" value="Genomic_DNA"/>
</dbReference>